<evidence type="ECO:0000313" key="1">
    <source>
        <dbReference type="EMBL" id="WLD56884.1"/>
    </source>
</evidence>
<sequence>MTTPIQNSRLNYQINPIVRGDNYSIEVRLKDENGSPLSLAGRTLWFTIKESPSQIDDSAQLQASFPQSGSDAENGIGYITLNAAQTEVLEPIRYWYDIQLVTDPLTITTLMRGRVRVDADITRTREL</sequence>
<reference evidence="1" key="1">
    <citation type="submission" date="2022-07" db="EMBL/GenBank/DDBJ databases">
        <title>Complete genome sequence of Salinispirillum sp. LH10-3-1 capable of multiple carbohydrate inversion isolated from a soda lake.</title>
        <authorList>
            <person name="Liu J."/>
            <person name="Zhai Y."/>
            <person name="Zhang H."/>
            <person name="Yang H."/>
            <person name="Qu J."/>
            <person name="Li J."/>
        </authorList>
    </citation>
    <scope>NUCLEOTIDE SEQUENCE</scope>
    <source>
        <strain evidence="1">LH 10-3-1</strain>
    </source>
</reference>
<organism evidence="1">
    <name type="scientific">Salinispirillum sp. LH 10-3-1</name>
    <dbReference type="NCBI Taxonomy" id="2952525"/>
    <lineage>
        <taxon>Bacteria</taxon>
        <taxon>Pseudomonadati</taxon>
        <taxon>Pseudomonadota</taxon>
        <taxon>Gammaproteobacteria</taxon>
        <taxon>Oceanospirillales</taxon>
        <taxon>Saccharospirillaceae</taxon>
        <taxon>Salinispirillum</taxon>
    </lineage>
</organism>
<protein>
    <submittedName>
        <fullName evidence="1">Uncharacterized protein</fullName>
    </submittedName>
</protein>
<dbReference type="EMBL" id="CP101717">
    <property type="protein sequence ID" value="WLD56884.1"/>
    <property type="molecule type" value="Genomic_DNA"/>
</dbReference>
<dbReference type="RefSeq" id="WP_304994169.1">
    <property type="nucleotide sequence ID" value="NZ_CP101717.1"/>
</dbReference>
<dbReference type="AlphaFoldDB" id="A0AB38YBY2"/>
<proteinExistence type="predicted"/>
<accession>A0AB38YBY2</accession>
<name>A0AB38YBY2_9GAMM</name>
<gene>
    <name evidence="1" type="ORF">NFC81_09085</name>
</gene>